<evidence type="ECO:0000256" key="1">
    <source>
        <dbReference type="SAM" id="MobiDB-lite"/>
    </source>
</evidence>
<feature type="compositionally biased region" description="Polar residues" evidence="1">
    <location>
        <begin position="232"/>
        <end position="245"/>
    </location>
</feature>
<protein>
    <submittedName>
        <fullName evidence="2">Uncharacterized protein</fullName>
    </submittedName>
</protein>
<feature type="compositionally biased region" description="Basic and acidic residues" evidence="1">
    <location>
        <begin position="36"/>
        <end position="46"/>
    </location>
</feature>
<dbReference type="GeneID" id="14377455"/>
<feature type="compositionally biased region" description="Basic and acidic residues" evidence="1">
    <location>
        <begin position="267"/>
        <end position="276"/>
    </location>
</feature>
<feature type="compositionally biased region" description="Basic and acidic residues" evidence="1">
    <location>
        <begin position="422"/>
        <end position="432"/>
    </location>
</feature>
<evidence type="ECO:0000313" key="2">
    <source>
        <dbReference type="EMBL" id="AGB14680.1"/>
    </source>
</evidence>
<feature type="compositionally biased region" description="Low complexity" evidence="1">
    <location>
        <begin position="100"/>
        <end position="129"/>
    </location>
</feature>
<name>L0I576_HALRX</name>
<evidence type="ECO:0000313" key="3">
    <source>
        <dbReference type="Proteomes" id="UP000010846"/>
    </source>
</evidence>
<dbReference type="HOGENOM" id="CLU_600802_0_0_2"/>
<dbReference type="EMBL" id="CP003050">
    <property type="protein sequence ID" value="AGB14680.1"/>
    <property type="molecule type" value="Genomic_DNA"/>
</dbReference>
<accession>L0I576</accession>
<gene>
    <name evidence="2" type="ordered locus">Halru_0026</name>
</gene>
<proteinExistence type="predicted"/>
<reference evidence="2" key="1">
    <citation type="submission" date="2011-09" db="EMBL/GenBank/DDBJ databases">
        <title>Complete sequence of Halovivax ruber XH-70.</title>
        <authorList>
            <consortium name="US DOE Joint Genome Institute"/>
            <person name="Lucas S."/>
            <person name="Han J."/>
            <person name="Lapidus A."/>
            <person name="Cheng J.-F."/>
            <person name="Goodwin L."/>
            <person name="Pitluck S."/>
            <person name="Peters L."/>
            <person name="Mikhailova N."/>
            <person name="Davenport K."/>
            <person name="Detter J.C."/>
            <person name="Han C."/>
            <person name="Tapia R."/>
            <person name="Land M."/>
            <person name="Hauser L."/>
            <person name="Kyrpides N."/>
            <person name="Ivanova N."/>
            <person name="Pagani I."/>
            <person name="Sproer C."/>
            <person name="Anderson I."/>
            <person name="Woyke T."/>
        </authorList>
    </citation>
    <scope>NUCLEOTIDE SEQUENCE</scope>
    <source>
        <strain evidence="2">XH-70</strain>
    </source>
</reference>
<feature type="compositionally biased region" description="Low complexity" evidence="1">
    <location>
        <begin position="376"/>
        <end position="389"/>
    </location>
</feature>
<feature type="region of interest" description="Disordered" evidence="1">
    <location>
        <begin position="36"/>
        <end position="442"/>
    </location>
</feature>
<feature type="compositionally biased region" description="Basic and acidic residues" evidence="1">
    <location>
        <begin position="284"/>
        <end position="299"/>
    </location>
</feature>
<dbReference type="Proteomes" id="UP000010846">
    <property type="component" value="Chromosome"/>
</dbReference>
<feature type="compositionally biased region" description="Polar residues" evidence="1">
    <location>
        <begin position="332"/>
        <end position="367"/>
    </location>
</feature>
<feature type="compositionally biased region" description="Acidic residues" evidence="1">
    <location>
        <begin position="177"/>
        <end position="186"/>
    </location>
</feature>
<dbReference type="RefSeq" id="WP_015299384.1">
    <property type="nucleotide sequence ID" value="NC_019964.1"/>
</dbReference>
<sequence>MGSRTEGDDGPIRRTDSLEALLQATDRNTEEIVEALRESGPRRHVSESSVDEVLETASRPQAADDDAFALSGGPTRTISTTGIDEVFETLEAEAPPLSTASRAEAASQPAAEPDTSTSTSESGSTSESTDATDDLTARPLAEVDETQRAEATVASLSGGGPRRTVSEQSVDDILSLLDDEEPDTTDSDAAAADLRPDDAGDALASLLADAEPPAESIEPSSESEEPERSQARNEASVSVESSNTVDAAVSALETHGPDDSDSAEAARGADDSRAEATDSAFEWGPHDTGDEADVSDRKTGPAITEQPPTPDDAGALVTRAELEEIAALVSEPESTPTRPASAESATGHSTSVEPRTVGPTPSGTTDGVTDEATGAPSSPSTVVVSVDTVLAPTAEQVGDRHPVVADRHRRPTSTDSTAGPTTEERATEDGGREPASTGGTVRSLWRRLRKWLSRR</sequence>
<feature type="compositionally biased region" description="Low complexity" evidence="1">
    <location>
        <begin position="201"/>
        <end position="220"/>
    </location>
</feature>
<dbReference type="eggNOG" id="ENOG502N5IN">
    <property type="taxonomic scope" value="Archaea"/>
</dbReference>
<dbReference type="AlphaFoldDB" id="L0I576"/>
<dbReference type="KEGG" id="hru:Halru_0026"/>
<keyword evidence="3" id="KW-1185">Reference proteome</keyword>
<organism evidence="2 3">
    <name type="scientific">Halovivax ruber (strain DSM 18193 / JCM 13892 / XH-70)</name>
    <dbReference type="NCBI Taxonomy" id="797302"/>
    <lineage>
        <taxon>Archaea</taxon>
        <taxon>Methanobacteriati</taxon>
        <taxon>Methanobacteriota</taxon>
        <taxon>Stenosarchaea group</taxon>
        <taxon>Halobacteria</taxon>
        <taxon>Halobacteriales</taxon>
        <taxon>Natrialbaceae</taxon>
        <taxon>Halovivax</taxon>
    </lineage>
</organism>
<dbReference type="OrthoDB" id="380826at2157"/>
<feature type="compositionally biased region" description="Basic and acidic residues" evidence="1">
    <location>
        <begin position="397"/>
        <end position="406"/>
    </location>
</feature>